<reference evidence="2 3" key="1">
    <citation type="submission" date="2017-07" db="EMBL/GenBank/DDBJ databases">
        <title>Virgibacillus sp. LM2416.</title>
        <authorList>
            <person name="Tak E.J."/>
            <person name="Bae J.-W."/>
        </authorList>
    </citation>
    <scope>NUCLEOTIDE SEQUENCE [LARGE SCALE GENOMIC DNA]</scope>
    <source>
        <strain evidence="2 3">LM2416</strain>
    </source>
</reference>
<dbReference type="InterPro" id="IPR052537">
    <property type="entry name" value="Extradiol_RC_dioxygenase"/>
</dbReference>
<dbReference type="GO" id="GO:0051213">
    <property type="term" value="F:dioxygenase activity"/>
    <property type="evidence" value="ECO:0007669"/>
    <property type="project" value="UniProtKB-KW"/>
</dbReference>
<dbReference type="PANTHER" id="PTHR36110:SF4">
    <property type="entry name" value="RING-CLEAVING DIOXYGENASE MHQA-RELATED"/>
    <property type="match status" value="1"/>
</dbReference>
<dbReference type="Proteomes" id="UP000198312">
    <property type="component" value="Chromosome"/>
</dbReference>
<gene>
    <name evidence="2" type="ORF">CFK37_18150</name>
</gene>
<dbReference type="KEGG" id="vil:CFK37_18150"/>
<organism evidence="2 3">
    <name type="scientific">Virgibacillus phasianinus</name>
    <dbReference type="NCBI Taxonomy" id="2017483"/>
    <lineage>
        <taxon>Bacteria</taxon>
        <taxon>Bacillati</taxon>
        <taxon>Bacillota</taxon>
        <taxon>Bacilli</taxon>
        <taxon>Bacillales</taxon>
        <taxon>Bacillaceae</taxon>
        <taxon>Virgibacillus</taxon>
    </lineage>
</organism>
<dbReference type="SUPFAM" id="SSF54593">
    <property type="entry name" value="Glyoxalase/Bleomycin resistance protein/Dihydroxybiphenyl dioxygenase"/>
    <property type="match status" value="1"/>
</dbReference>
<evidence type="ECO:0000313" key="2">
    <source>
        <dbReference type="EMBL" id="ASK63942.1"/>
    </source>
</evidence>
<keyword evidence="2" id="KW-0223">Dioxygenase</keyword>
<dbReference type="Pfam" id="PF00903">
    <property type="entry name" value="Glyoxalase"/>
    <property type="match status" value="2"/>
</dbReference>
<proteinExistence type="predicted"/>
<dbReference type="PROSITE" id="PS51819">
    <property type="entry name" value="VOC"/>
    <property type="match status" value="2"/>
</dbReference>
<dbReference type="AlphaFoldDB" id="A0A220U7J1"/>
<evidence type="ECO:0000259" key="1">
    <source>
        <dbReference type="PROSITE" id="PS51819"/>
    </source>
</evidence>
<feature type="domain" description="VOC" evidence="1">
    <location>
        <begin position="6"/>
        <end position="132"/>
    </location>
</feature>
<dbReference type="PANTHER" id="PTHR36110">
    <property type="entry name" value="RING-CLEAVING DIOXYGENASE MHQE-RELATED"/>
    <property type="match status" value="1"/>
</dbReference>
<evidence type="ECO:0000313" key="3">
    <source>
        <dbReference type="Proteomes" id="UP000198312"/>
    </source>
</evidence>
<dbReference type="CDD" id="cd08346">
    <property type="entry name" value="PcpA_N_like"/>
    <property type="match status" value="1"/>
</dbReference>
<dbReference type="EMBL" id="CP022315">
    <property type="protein sequence ID" value="ASK63942.1"/>
    <property type="molecule type" value="Genomic_DNA"/>
</dbReference>
<dbReference type="InterPro" id="IPR037523">
    <property type="entry name" value="VOC_core"/>
</dbReference>
<sequence length="314" mass="36011">MYTISGHHHISMITKDAKQNNHFYRDVLGLRRVKMTVNQDDPSMYHLFYGDKTGSPGTELSFFEMPLVGRTYRGTNAITKIGLLVPAKESLTFWKARFEEHGIQHSEITVYANRPALHFEDTEGLRMVLLASNGEKVEHWELWERSNVPAEHQIQGMGSVEITVRRIDKITRTLTEMFGYTEISRTENEAIFQSVQGEVFGEIVVKYLDGPAERPGRGSIHHLAIRAKDEEELAYWEEQVRIRGFHSSGIVDRYYFKSLYFRESNGILFEIATDGPGFTIDGNIATLGEALDLPPFLEDRRAEIEKNLKPIEEN</sequence>
<name>A0A220U7J1_9BACI</name>
<dbReference type="CDD" id="cd08347">
    <property type="entry name" value="PcpA_C_like"/>
    <property type="match status" value="1"/>
</dbReference>
<keyword evidence="3" id="KW-1185">Reference proteome</keyword>
<protein>
    <submittedName>
        <fullName evidence="2">Ring-cleaving dioxygenase</fullName>
    </submittedName>
</protein>
<dbReference type="InterPro" id="IPR004360">
    <property type="entry name" value="Glyas_Fos-R_dOase_dom"/>
</dbReference>
<keyword evidence="2" id="KW-0560">Oxidoreductase</keyword>
<dbReference type="OrthoDB" id="9785698at2"/>
<dbReference type="InterPro" id="IPR029068">
    <property type="entry name" value="Glyas_Bleomycin-R_OHBP_Dase"/>
</dbReference>
<accession>A0A220U7J1</accession>
<feature type="domain" description="VOC" evidence="1">
    <location>
        <begin position="156"/>
        <end position="274"/>
    </location>
</feature>
<dbReference type="RefSeq" id="WP_089063200.1">
    <property type="nucleotide sequence ID" value="NZ_CP022315.1"/>
</dbReference>
<dbReference type="Gene3D" id="3.10.180.10">
    <property type="entry name" value="2,3-Dihydroxybiphenyl 1,2-Dioxygenase, domain 1"/>
    <property type="match status" value="2"/>
</dbReference>